<gene>
    <name evidence="2" type="ORF">L914_11291</name>
    <name evidence="1" type="ORF">L917_09750</name>
</gene>
<dbReference type="VEuPathDB" id="FungiDB:PPTG_21081"/>
<dbReference type="PANTHER" id="PTHR33889">
    <property type="entry name" value="OS04G0681850 PROTEIN"/>
    <property type="match status" value="1"/>
</dbReference>
<evidence type="ECO:0008006" key="3">
    <source>
        <dbReference type="Google" id="ProtNLM"/>
    </source>
</evidence>
<name>W2N627_PHYNI</name>
<dbReference type="EMBL" id="KI679992">
    <property type="protein sequence ID" value="ETL91732.1"/>
    <property type="molecule type" value="Genomic_DNA"/>
</dbReference>
<dbReference type="Proteomes" id="UP000054532">
    <property type="component" value="Unassembled WGS sequence"/>
</dbReference>
<dbReference type="EMBL" id="KI693639">
    <property type="protein sequence ID" value="ETM43179.1"/>
    <property type="molecule type" value="Genomic_DNA"/>
</dbReference>
<reference evidence="2" key="2">
    <citation type="submission" date="2013-11" db="EMBL/GenBank/DDBJ databases">
        <title>The Genome Sequence of Phytophthora parasitica IAC_01/95.</title>
        <authorList>
            <consortium name="The Broad Institute Genomics Platform"/>
            <person name="Russ C."/>
            <person name="Tyler B."/>
            <person name="Panabieres F."/>
            <person name="Shan W."/>
            <person name="Tripathy S."/>
            <person name="Grunwald N."/>
            <person name="Machado M."/>
            <person name="Johnson C.S."/>
            <person name="Arredondo F."/>
            <person name="Hong C."/>
            <person name="Coffey M."/>
            <person name="Young S.K."/>
            <person name="Zeng Q."/>
            <person name="Gargeya S."/>
            <person name="Fitzgerald M."/>
            <person name="Abouelleil A."/>
            <person name="Alvarado L."/>
            <person name="Chapman S.B."/>
            <person name="Gainer-Dewar J."/>
            <person name="Goldberg J."/>
            <person name="Griggs A."/>
            <person name="Gujja S."/>
            <person name="Hansen M."/>
            <person name="Howarth C."/>
            <person name="Imamovic A."/>
            <person name="Ireland A."/>
            <person name="Larimer J."/>
            <person name="McCowan C."/>
            <person name="Murphy C."/>
            <person name="Pearson M."/>
            <person name="Poon T.W."/>
            <person name="Priest M."/>
            <person name="Roberts A."/>
            <person name="Saif S."/>
            <person name="Shea T."/>
            <person name="Sykes S."/>
            <person name="Wortman J."/>
            <person name="Nusbaum C."/>
            <person name="Birren B."/>
        </authorList>
    </citation>
    <scope>NUCLEOTIDE SEQUENCE [LARGE SCALE GENOMIC DNA]</scope>
    <source>
        <strain evidence="2">IAC_01/95</strain>
    </source>
</reference>
<evidence type="ECO:0000313" key="2">
    <source>
        <dbReference type="EMBL" id="ETM43179.1"/>
    </source>
</evidence>
<dbReference type="Proteomes" id="UP000054423">
    <property type="component" value="Unassembled WGS sequence"/>
</dbReference>
<sequence>MEEFGLCRNSVKKMWGIRGKVDVISASTKTALKRGRRLALDEVVQLVQAVPLCQRQTQRSLAAASGIPRTTLQRYLADGTLRRAALRVKPALTAGHKTKRLQCMWTCH</sequence>
<protein>
    <recommendedName>
        <fullName evidence="3">Transposase Tc1-like domain-containing protein</fullName>
    </recommendedName>
</protein>
<dbReference type="PANTHER" id="PTHR33889:SF1">
    <property type="entry name" value="OS03G0834800 PROTEIN"/>
    <property type="match status" value="1"/>
</dbReference>
<dbReference type="AlphaFoldDB" id="W2N627"/>
<proteinExistence type="predicted"/>
<reference evidence="1" key="1">
    <citation type="submission" date="2013-11" db="EMBL/GenBank/DDBJ databases">
        <title>The Genome Sequence of Phytophthora parasitica CHvinca01.</title>
        <authorList>
            <consortium name="The Broad Institute Genomics Platform"/>
            <person name="Russ C."/>
            <person name="Tyler B."/>
            <person name="Panabieres F."/>
            <person name="Shan W."/>
            <person name="Tripathy S."/>
            <person name="Grunwald N."/>
            <person name="Machado M."/>
            <person name="Johnson C.S."/>
            <person name="Arredondo F."/>
            <person name="Hong C."/>
            <person name="Coffey M."/>
            <person name="Young S.K."/>
            <person name="Zeng Q."/>
            <person name="Gargeya S."/>
            <person name="Fitzgerald M."/>
            <person name="Abouelleil A."/>
            <person name="Alvarado L."/>
            <person name="Chapman S.B."/>
            <person name="Gainer-Dewar J."/>
            <person name="Goldberg J."/>
            <person name="Griggs A."/>
            <person name="Gujja S."/>
            <person name="Hansen M."/>
            <person name="Howarth C."/>
            <person name="Imamovic A."/>
            <person name="Ireland A."/>
            <person name="Larimer J."/>
            <person name="McCowan C."/>
            <person name="Murphy C."/>
            <person name="Pearson M."/>
            <person name="Poon T.W."/>
            <person name="Priest M."/>
            <person name="Roberts A."/>
            <person name="Saif S."/>
            <person name="Shea T."/>
            <person name="Sykes S."/>
            <person name="Wortman J."/>
            <person name="Nusbaum C."/>
            <person name="Birren B."/>
        </authorList>
    </citation>
    <scope>NUCLEOTIDE SEQUENCE [LARGE SCALE GENOMIC DNA]</scope>
    <source>
        <strain evidence="1">CHvinca01</strain>
    </source>
</reference>
<organism evidence="2">
    <name type="scientific">Phytophthora nicotianae</name>
    <name type="common">Potato buckeye rot agent</name>
    <name type="synonym">Phytophthora parasitica</name>
    <dbReference type="NCBI Taxonomy" id="4792"/>
    <lineage>
        <taxon>Eukaryota</taxon>
        <taxon>Sar</taxon>
        <taxon>Stramenopiles</taxon>
        <taxon>Oomycota</taxon>
        <taxon>Peronosporomycetes</taxon>
        <taxon>Peronosporales</taxon>
        <taxon>Peronosporaceae</taxon>
        <taxon>Phytophthora</taxon>
    </lineage>
</organism>
<accession>W2N627</accession>
<dbReference type="OrthoDB" id="123483at2759"/>
<evidence type="ECO:0000313" key="1">
    <source>
        <dbReference type="EMBL" id="ETL91732.1"/>
    </source>
</evidence>